<dbReference type="InterPro" id="IPR045569">
    <property type="entry name" value="Metalloprtase-TldD/E_C"/>
</dbReference>
<feature type="domain" description="Metalloprotease TldD/E N-terminal" evidence="1">
    <location>
        <begin position="31"/>
        <end position="91"/>
    </location>
</feature>
<dbReference type="GO" id="GO:0006508">
    <property type="term" value="P:proteolysis"/>
    <property type="evidence" value="ECO:0007669"/>
    <property type="project" value="InterPro"/>
</dbReference>
<proteinExistence type="predicted"/>
<dbReference type="InterPro" id="IPR002510">
    <property type="entry name" value="Metalloprtase-TldD/E_N"/>
</dbReference>
<feature type="domain" description="Metalloprotease TldD/E C-terminal" evidence="2">
    <location>
        <begin position="239"/>
        <end position="470"/>
    </location>
</feature>
<dbReference type="InterPro" id="IPR045570">
    <property type="entry name" value="Metalloprtase-TldD/E_cen_dom"/>
</dbReference>
<dbReference type="Proteomes" id="UP000236248">
    <property type="component" value="Chromosome NCAV"/>
</dbReference>
<dbReference type="GeneID" id="41594952"/>
<keyword evidence="5" id="KW-1185">Reference proteome</keyword>
<dbReference type="GO" id="GO:0005829">
    <property type="term" value="C:cytosol"/>
    <property type="evidence" value="ECO:0007669"/>
    <property type="project" value="TreeGrafter"/>
</dbReference>
<reference evidence="5" key="1">
    <citation type="submission" date="2018-01" db="EMBL/GenBank/DDBJ databases">
        <authorList>
            <person name="Kerou L M."/>
        </authorList>
    </citation>
    <scope>NUCLEOTIDE SEQUENCE [LARGE SCALE GENOMIC DNA]</scope>
    <source>
        <strain evidence="5">SCU2</strain>
    </source>
</reference>
<dbReference type="RefSeq" id="WP_103287186.1">
    <property type="nucleotide sequence ID" value="NZ_LT981265.1"/>
</dbReference>
<dbReference type="AlphaFoldDB" id="A0A2K5AR00"/>
<sequence>MMEEEMLVVERMLDICRRAVGKALAMGAGEAEAYILDKEIITVRLARSRIVEAKGLRDRGLALRVVKDKSVSGVSTSLMDDQSIEKIAGYAISSASMMQAKDNWNGLPARSIPKGILEKGYDPAIEALSVDDSVNIAYLMLESARADMLSISGALHIVKEYVCIANSNGLELSDKATYMVGNVNADLEQDGSNSVYEKRVSGVGFRASRMLNSFSADAVGREAAEMAMNSKGASKAEEGEYSIIFEPYALGELLAFVFAYNFNAKAYQDGRSCFHGRINDMIAIDRFSLADEPRREDALGSKVFDDEGVETYNKYIVEDGVFKGIIYDTFYSSKDGMRSTGNAIRAGYPVGRGVVALPYPSFHNIVVKEGNYNRDEMIKDTKRGLIVSRLWYTYPVNPEQGDFSCTARSGVFEVSNGEIIGARRMVRIIDNLKRLMFNISAIGKESKQVLQWHATPCITPSIRVDRVRITPL</sequence>
<name>A0A2K5AR00_9ARCH</name>
<evidence type="ECO:0000259" key="1">
    <source>
        <dbReference type="Pfam" id="PF01523"/>
    </source>
</evidence>
<protein>
    <submittedName>
        <fullName evidence="4">Peptidase U62</fullName>
    </submittedName>
</protein>
<dbReference type="Pfam" id="PF01523">
    <property type="entry name" value="PmbA_TldD_1st"/>
    <property type="match status" value="1"/>
</dbReference>
<dbReference type="PANTHER" id="PTHR43421:SF1">
    <property type="entry name" value="METALLOPROTEASE PMBA"/>
    <property type="match status" value="1"/>
</dbReference>
<dbReference type="InterPro" id="IPR047657">
    <property type="entry name" value="PmbA"/>
</dbReference>
<accession>A0A2K5AR00</accession>
<feature type="domain" description="Metalloprotease TldD/E central" evidence="3">
    <location>
        <begin position="126"/>
        <end position="230"/>
    </location>
</feature>
<evidence type="ECO:0000313" key="5">
    <source>
        <dbReference type="Proteomes" id="UP000236248"/>
    </source>
</evidence>
<evidence type="ECO:0000259" key="3">
    <source>
        <dbReference type="Pfam" id="PF19290"/>
    </source>
</evidence>
<dbReference type="Gene3D" id="3.30.2290.10">
    <property type="entry name" value="PmbA/TldD superfamily"/>
    <property type="match status" value="1"/>
</dbReference>
<dbReference type="Pfam" id="PF19289">
    <property type="entry name" value="PmbA_TldD_3rd"/>
    <property type="match status" value="1"/>
</dbReference>
<dbReference type="GO" id="GO:0008237">
    <property type="term" value="F:metallopeptidase activity"/>
    <property type="evidence" value="ECO:0007669"/>
    <property type="project" value="InterPro"/>
</dbReference>
<dbReference type="Pfam" id="PF19290">
    <property type="entry name" value="PmbA_TldD_2nd"/>
    <property type="match status" value="1"/>
</dbReference>
<dbReference type="InterPro" id="IPR035068">
    <property type="entry name" value="TldD/PmbA_N"/>
</dbReference>
<dbReference type="KEGG" id="ncv:NCAV_0896"/>
<organism evidence="4 5">
    <name type="scientific">Candidatus Nitrosocaldus cavascurensis</name>
    <dbReference type="NCBI Taxonomy" id="2058097"/>
    <lineage>
        <taxon>Archaea</taxon>
        <taxon>Nitrososphaerota</taxon>
        <taxon>Nitrososphaeria</taxon>
        <taxon>Candidatus Nitrosocaldales</taxon>
        <taxon>Candidatus Nitrosocaldaceae</taxon>
        <taxon>Candidatus Nitrosocaldus</taxon>
    </lineage>
</organism>
<dbReference type="InterPro" id="IPR036059">
    <property type="entry name" value="TldD/PmbA_sf"/>
</dbReference>
<gene>
    <name evidence="4" type="ORF">NCAV_0896</name>
</gene>
<dbReference type="EMBL" id="LT981265">
    <property type="protein sequence ID" value="SPC34073.1"/>
    <property type="molecule type" value="Genomic_DNA"/>
</dbReference>
<evidence type="ECO:0000313" key="4">
    <source>
        <dbReference type="EMBL" id="SPC34073.1"/>
    </source>
</evidence>
<dbReference type="SUPFAM" id="SSF111283">
    <property type="entry name" value="Putative modulator of DNA gyrase, PmbA/TldD"/>
    <property type="match status" value="1"/>
</dbReference>
<evidence type="ECO:0000259" key="2">
    <source>
        <dbReference type="Pfam" id="PF19289"/>
    </source>
</evidence>
<dbReference type="PANTHER" id="PTHR43421">
    <property type="entry name" value="METALLOPROTEASE PMBA"/>
    <property type="match status" value="1"/>
</dbReference>